<dbReference type="Proteomes" id="UP000295726">
    <property type="component" value="Unassembled WGS sequence"/>
</dbReference>
<sequence>GKVFAVSAKEFEAAGNAGFKEILAERKAAEKSAPEEEVTAPPKEVVTEQIPGIEIMDLEDGVKALWKEGIYADSGMGCTGPIILVSDAKKKQAQSILKDKGYL</sequence>
<dbReference type="AlphaFoldDB" id="A0A4R3K3R7"/>
<proteinExistence type="predicted"/>
<accession>A0A4R3K3R7</accession>
<feature type="non-terminal residue" evidence="1">
    <location>
        <position position="1"/>
    </location>
</feature>
<evidence type="ECO:0000313" key="2">
    <source>
        <dbReference type="Proteomes" id="UP000295726"/>
    </source>
</evidence>
<evidence type="ECO:0000313" key="1">
    <source>
        <dbReference type="EMBL" id="TCS77340.1"/>
    </source>
</evidence>
<dbReference type="EMBL" id="SLZZ01000018">
    <property type="protein sequence ID" value="TCS77340.1"/>
    <property type="molecule type" value="Genomic_DNA"/>
</dbReference>
<gene>
    <name evidence="1" type="ORF">EDD59_11872</name>
</gene>
<organism evidence="1 2">
    <name type="scientific">Muricomes intestini</name>
    <dbReference type="NCBI Taxonomy" id="1796634"/>
    <lineage>
        <taxon>Bacteria</taxon>
        <taxon>Bacillati</taxon>
        <taxon>Bacillota</taxon>
        <taxon>Clostridia</taxon>
        <taxon>Lachnospirales</taxon>
        <taxon>Lachnospiraceae</taxon>
        <taxon>Muricomes</taxon>
    </lineage>
</organism>
<reference evidence="1 2" key="1">
    <citation type="submission" date="2019-03" db="EMBL/GenBank/DDBJ databases">
        <title>Genomic Encyclopedia of Type Strains, Phase IV (KMG-IV): sequencing the most valuable type-strain genomes for metagenomic binning, comparative biology and taxonomic classification.</title>
        <authorList>
            <person name="Goeker M."/>
        </authorList>
    </citation>
    <scope>NUCLEOTIDE SEQUENCE [LARGE SCALE GENOMIC DNA]</scope>
    <source>
        <strain evidence="1 2">DSM 29489</strain>
    </source>
</reference>
<keyword evidence="2" id="KW-1185">Reference proteome</keyword>
<comment type="caution">
    <text evidence="1">The sequence shown here is derived from an EMBL/GenBank/DDBJ whole genome shotgun (WGS) entry which is preliminary data.</text>
</comment>
<protein>
    <submittedName>
        <fullName evidence="1">Fatty acid synthesis protein</fullName>
    </submittedName>
</protein>
<name>A0A4R3K3R7_9FIRM</name>